<feature type="compositionally biased region" description="Low complexity" evidence="5">
    <location>
        <begin position="291"/>
        <end position="307"/>
    </location>
</feature>
<comment type="caution">
    <text evidence="6">The sequence shown here is derived from an EMBL/GenBank/DDBJ whole genome shotgun (WGS) entry which is preliminary data.</text>
</comment>
<evidence type="ECO:0000256" key="1">
    <source>
        <dbReference type="ARBA" id="ARBA00010090"/>
    </source>
</evidence>
<dbReference type="GO" id="GO:0008289">
    <property type="term" value="F:lipid binding"/>
    <property type="evidence" value="ECO:0007669"/>
    <property type="project" value="InterPro"/>
</dbReference>
<organism evidence="6 7">
    <name type="scientific">Diploscapter pachys</name>
    <dbReference type="NCBI Taxonomy" id="2018661"/>
    <lineage>
        <taxon>Eukaryota</taxon>
        <taxon>Metazoa</taxon>
        <taxon>Ecdysozoa</taxon>
        <taxon>Nematoda</taxon>
        <taxon>Chromadorea</taxon>
        <taxon>Rhabditida</taxon>
        <taxon>Rhabditina</taxon>
        <taxon>Rhabditomorpha</taxon>
        <taxon>Rhabditoidea</taxon>
        <taxon>Rhabditidae</taxon>
        <taxon>Diploscapter</taxon>
    </lineage>
</organism>
<proteinExistence type="inferred from homology"/>
<evidence type="ECO:0000256" key="2">
    <source>
        <dbReference type="ARBA" id="ARBA00022723"/>
    </source>
</evidence>
<keyword evidence="2" id="KW-0479">Metal-binding</keyword>
<keyword evidence="7" id="KW-1185">Reference proteome</keyword>
<evidence type="ECO:0000256" key="4">
    <source>
        <dbReference type="SAM" id="Coils"/>
    </source>
</evidence>
<dbReference type="PANTHER" id="PTHR45686">
    <property type="entry name" value="ADP-RIBOSYLATION FACTOR GTPASE ACTIVATING PROTEIN 3, ISOFORM H-RELATED"/>
    <property type="match status" value="1"/>
</dbReference>
<evidence type="ECO:0000256" key="3">
    <source>
        <dbReference type="ARBA" id="ARBA00022833"/>
    </source>
</evidence>
<gene>
    <name evidence="6" type="ORF">WR25_17923</name>
</gene>
<dbReference type="GO" id="GO:0046872">
    <property type="term" value="F:metal ion binding"/>
    <property type="evidence" value="ECO:0007669"/>
    <property type="project" value="UniProtKB-KW"/>
</dbReference>
<feature type="compositionally biased region" description="Low complexity" evidence="5">
    <location>
        <begin position="412"/>
        <end position="422"/>
    </location>
</feature>
<feature type="coiled-coil region" evidence="4">
    <location>
        <begin position="211"/>
        <end position="238"/>
    </location>
</feature>
<evidence type="ECO:0000256" key="5">
    <source>
        <dbReference type="SAM" id="MobiDB-lite"/>
    </source>
</evidence>
<feature type="compositionally biased region" description="Polar residues" evidence="5">
    <location>
        <begin position="314"/>
        <end position="323"/>
    </location>
</feature>
<dbReference type="GO" id="GO:0048205">
    <property type="term" value="P:COPI coating of Golgi vesicle"/>
    <property type="evidence" value="ECO:0007669"/>
    <property type="project" value="TreeGrafter"/>
</dbReference>
<dbReference type="PANTHER" id="PTHR45686:SF4">
    <property type="entry name" value="ADP-RIBOSYLATION FACTOR GTPASE ACTIVATING PROTEIN 3, ISOFORM H"/>
    <property type="match status" value="1"/>
</dbReference>
<dbReference type="GO" id="GO:0042157">
    <property type="term" value="P:lipoprotein metabolic process"/>
    <property type="evidence" value="ECO:0007669"/>
    <property type="project" value="InterPro"/>
</dbReference>
<keyword evidence="4" id="KW-0175">Coiled coil</keyword>
<dbReference type="InterPro" id="IPR008405">
    <property type="entry name" value="ApoL"/>
</dbReference>
<reference evidence="6 7" key="1">
    <citation type="journal article" date="2017" name="Curr. Biol.">
        <title>Genome architecture and evolution of a unichromosomal asexual nematode.</title>
        <authorList>
            <person name="Fradin H."/>
            <person name="Zegar C."/>
            <person name="Gutwein M."/>
            <person name="Lucas J."/>
            <person name="Kovtun M."/>
            <person name="Corcoran D."/>
            <person name="Baugh L.R."/>
            <person name="Kiontke K."/>
            <person name="Gunsalus K."/>
            <person name="Fitch D.H."/>
            <person name="Piano F."/>
        </authorList>
    </citation>
    <scope>NUCLEOTIDE SEQUENCE [LARGE SCALE GENOMIC DNA]</scope>
    <source>
        <strain evidence="6">PF1309</strain>
    </source>
</reference>
<evidence type="ECO:0000313" key="6">
    <source>
        <dbReference type="EMBL" id="PAV72316.1"/>
    </source>
</evidence>
<dbReference type="GO" id="GO:0005576">
    <property type="term" value="C:extracellular region"/>
    <property type="evidence" value="ECO:0007669"/>
    <property type="project" value="InterPro"/>
</dbReference>
<accession>A0A2A2KE72</accession>
<dbReference type="STRING" id="2018661.A0A2A2KE72"/>
<keyword evidence="3" id="KW-0862">Zinc</keyword>
<name>A0A2A2KE72_9BILA</name>
<evidence type="ECO:0000313" key="7">
    <source>
        <dbReference type="Proteomes" id="UP000218231"/>
    </source>
</evidence>
<dbReference type="EMBL" id="LIAE01008826">
    <property type="protein sequence ID" value="PAV72316.1"/>
    <property type="molecule type" value="Genomic_DNA"/>
</dbReference>
<feature type="region of interest" description="Disordered" evidence="5">
    <location>
        <begin position="267"/>
        <end position="363"/>
    </location>
</feature>
<dbReference type="OrthoDB" id="983479at2759"/>
<dbReference type="GO" id="GO:0000139">
    <property type="term" value="C:Golgi membrane"/>
    <property type="evidence" value="ECO:0007669"/>
    <property type="project" value="GOC"/>
</dbReference>
<protein>
    <submittedName>
        <fullName evidence="6">Uncharacterized protein</fullName>
    </submittedName>
</protein>
<dbReference type="Proteomes" id="UP000218231">
    <property type="component" value="Unassembled WGS sequence"/>
</dbReference>
<dbReference type="AlphaFoldDB" id="A0A2A2KE72"/>
<dbReference type="Pfam" id="PF05461">
    <property type="entry name" value="ApoL"/>
    <property type="match status" value="1"/>
</dbReference>
<comment type="similarity">
    <text evidence="1">Belongs to the apolipoprotein L family.</text>
</comment>
<sequence length="801" mass="87171">MEKLRGKICKERNGLVFLTEMNELYFQTQFFKQHGCNTTDAQQKYKSRAAQLYRDKLAGICQEAQRKYGAQLIIDTMTHHESQDQEDVDFFAQEFNTVHVSNSNASLGSDAYICKGKEEVPADESAGPRVDHIDSVAHETAPPPSVILKKPVKKPAAAAKKGGLGAQKVKVNFSELEQRAAEMEKEAEATNAPINLNMEEPKADQTPAAAQLSARLAMQDLEKQRKNIEAKVAGDATKAAAAERLGMGGIARGRVAHSVALGARTIAQADASGRESRRQPEEKKDDEWEVVDTVKWGSSSKNSSSNNGFDDDLWNTSSNPSSKNDFDFEKPAPKPYASTITEKPARSSRQAGGPTHAAAPEVDVQKKFANAKAISSDMYFGSNEMDYETKAALSRFEGQSSLGSADLWGNGQQQQSSSYASQVPEMSDIKDSLRAGASKVAEKFSSLSSSLSSYMSVVRFGERMAAHRNQAAKMRLMLMRDEANGIPVFDRHQLEIPQSLWNQVDNLHDAALIAFRQWHMKRMELLDKMAEVEADLRSLEKGCNVSMVVGSSFGVAGGVAIVAGLAMPPVAVGAQFCLNLIFTYNIFLLFREDNVSISGLIVSGAAAASNFVTSMVKIGVTKKKLRQIEEMLHQDSYNFGSLNEAVVELGKYLELLKDRYPELDNPDVEISSSVFSLLQMGSTGITAAVRSVLLKESAAVSTAFARGAVRSLAVVGVVLDGISIALSSRDLAKGSPSALADKLSMARNELEQHLFENCEAVSMQLGIENPYPQPINDKANDNDIDVGIDIAKDRDNDIAND</sequence>
<feature type="region of interest" description="Disordered" evidence="5">
    <location>
        <begin position="404"/>
        <end position="425"/>
    </location>
</feature>
<dbReference type="GO" id="GO:0006869">
    <property type="term" value="P:lipid transport"/>
    <property type="evidence" value="ECO:0007669"/>
    <property type="project" value="InterPro"/>
</dbReference>
<feature type="compositionally biased region" description="Basic and acidic residues" evidence="5">
    <location>
        <begin position="272"/>
        <end position="286"/>
    </location>
</feature>